<dbReference type="Proteomes" id="UP000256503">
    <property type="component" value="Chromosome"/>
</dbReference>
<dbReference type="PANTHER" id="PTHR37625">
    <property type="entry name" value="OUTER MEMBRANE LIPOPROTEIN-RELATED"/>
    <property type="match status" value="1"/>
</dbReference>
<organism evidence="2 3">
    <name type="scientific">Pseudomonas plecoglossicida</name>
    <dbReference type="NCBI Taxonomy" id="70775"/>
    <lineage>
        <taxon>Bacteria</taxon>
        <taxon>Pseudomonadati</taxon>
        <taxon>Pseudomonadota</taxon>
        <taxon>Gammaproteobacteria</taxon>
        <taxon>Pseudomonadales</taxon>
        <taxon>Pseudomonadaceae</taxon>
        <taxon>Pseudomonas</taxon>
    </lineage>
</organism>
<dbReference type="GeneID" id="49616717"/>
<dbReference type="InterPro" id="IPR038706">
    <property type="entry name" value="Type_VI_SciN-like_sf"/>
</dbReference>
<dbReference type="AlphaFoldDB" id="A0AAD0VW15"/>
<feature type="chain" id="PRO_5042026191" evidence="1">
    <location>
        <begin position="16"/>
        <end position="240"/>
    </location>
</feature>
<dbReference type="EMBL" id="CP031146">
    <property type="protein sequence ID" value="AXM98850.1"/>
    <property type="molecule type" value="Genomic_DNA"/>
</dbReference>
<evidence type="ECO:0000256" key="1">
    <source>
        <dbReference type="SAM" id="SignalP"/>
    </source>
</evidence>
<dbReference type="Pfam" id="PF12790">
    <property type="entry name" value="T6SS-SciN"/>
    <property type="match status" value="1"/>
</dbReference>
<feature type="signal peptide" evidence="1">
    <location>
        <begin position="1"/>
        <end position="15"/>
    </location>
</feature>
<keyword evidence="1" id="KW-0732">Signal</keyword>
<evidence type="ECO:0000313" key="2">
    <source>
        <dbReference type="EMBL" id="AXM98850.1"/>
    </source>
</evidence>
<gene>
    <name evidence="2" type="primary">tssJ</name>
    <name evidence="2" type="ORF">DVB73_25145</name>
</gene>
<evidence type="ECO:0000313" key="3">
    <source>
        <dbReference type="Proteomes" id="UP000256503"/>
    </source>
</evidence>
<keyword evidence="2" id="KW-0449">Lipoprotein</keyword>
<dbReference type="RefSeq" id="WP_016393538.1">
    <property type="nucleotide sequence ID" value="NZ_BSOM01000002.1"/>
</dbReference>
<dbReference type="NCBIfam" id="TIGR03352">
    <property type="entry name" value="VI_chp_3"/>
    <property type="match status" value="1"/>
</dbReference>
<sequence length="240" mass="26360">MRPAIVLMLAVPLLAGCSTVGNVFKKTAQIMMDPTIAVGNPQDQPTQIALSLYASADVNPNPVSIPAVAPPEDSTPMERDTAETDAHVHLGVGQYNRAASIAPTPNARRTAVTATPIVFRVLQLKDDSMLENAPPELLQDNPEKALGSTLVAMDDYALVPGQFKFIEFASIEEKSRYIAVVAQFHDPSAERWYDVFRVEPRGRKYPLMVMLQTTRVAITDERFRPAQDDLCLPPPASTYR</sequence>
<dbReference type="PANTHER" id="PTHR37625:SF5">
    <property type="entry name" value="LIPOPROTEIN"/>
    <property type="match status" value="1"/>
</dbReference>
<dbReference type="Gene3D" id="2.60.40.4150">
    <property type="entry name" value="Type VI secretion system, lipoprotein SciN"/>
    <property type="match status" value="1"/>
</dbReference>
<reference evidence="2 3" key="1">
    <citation type="submission" date="2018-07" db="EMBL/GenBank/DDBJ databases">
        <title>Complete genome sequence of a Pseudomonas plecoglossicida strain pathogenic to the marine fish, Larimichthys crocea.</title>
        <authorList>
            <person name="Tao Z."/>
        </authorList>
    </citation>
    <scope>NUCLEOTIDE SEQUENCE [LARGE SCALE GENOMIC DNA]</scope>
    <source>
        <strain evidence="2 3">XSDHY-P</strain>
    </source>
</reference>
<dbReference type="InterPro" id="IPR017734">
    <property type="entry name" value="T6SS_SciN"/>
</dbReference>
<accession>A0AAD0VW15</accession>
<protein>
    <submittedName>
        <fullName evidence="2">Type VI secretion system lipoprotein TssJ</fullName>
    </submittedName>
</protein>
<proteinExistence type="predicted"/>
<name>A0AAD0VW15_PSEDL</name>
<dbReference type="PROSITE" id="PS51257">
    <property type="entry name" value="PROKAR_LIPOPROTEIN"/>
    <property type="match status" value="1"/>
</dbReference>